<comment type="caution">
    <text evidence="1">The sequence shown here is derived from an EMBL/GenBank/DDBJ whole genome shotgun (WGS) entry which is preliminary data.</text>
</comment>
<organism evidence="1 2">
    <name type="scientific">Dreissena polymorpha</name>
    <name type="common">Zebra mussel</name>
    <name type="synonym">Mytilus polymorpha</name>
    <dbReference type="NCBI Taxonomy" id="45954"/>
    <lineage>
        <taxon>Eukaryota</taxon>
        <taxon>Metazoa</taxon>
        <taxon>Spiralia</taxon>
        <taxon>Lophotrochozoa</taxon>
        <taxon>Mollusca</taxon>
        <taxon>Bivalvia</taxon>
        <taxon>Autobranchia</taxon>
        <taxon>Heteroconchia</taxon>
        <taxon>Euheterodonta</taxon>
        <taxon>Imparidentia</taxon>
        <taxon>Neoheterodontei</taxon>
        <taxon>Myida</taxon>
        <taxon>Dreissenoidea</taxon>
        <taxon>Dreissenidae</taxon>
        <taxon>Dreissena</taxon>
    </lineage>
</organism>
<evidence type="ECO:0000313" key="2">
    <source>
        <dbReference type="Proteomes" id="UP000828390"/>
    </source>
</evidence>
<keyword evidence="2" id="KW-1185">Reference proteome</keyword>
<name>A0A9D4ISY3_DREPO</name>
<proteinExistence type="predicted"/>
<dbReference type="AlphaFoldDB" id="A0A9D4ISY3"/>
<dbReference type="Proteomes" id="UP000828390">
    <property type="component" value="Unassembled WGS sequence"/>
</dbReference>
<evidence type="ECO:0000313" key="1">
    <source>
        <dbReference type="EMBL" id="KAH3786996.1"/>
    </source>
</evidence>
<sequence length="78" mass="9223">MSMNHRCQENEKYPNGFSWEIPINFFPDSVADHYRHTYFEAFDLVIHCALDRFDQPGLNVLRNVEDLIVKAASYGYEH</sequence>
<gene>
    <name evidence="1" type="ORF">DPMN_165115</name>
</gene>
<protein>
    <submittedName>
        <fullName evidence="1">Uncharacterized protein</fullName>
    </submittedName>
</protein>
<reference evidence="1" key="1">
    <citation type="journal article" date="2019" name="bioRxiv">
        <title>The Genome of the Zebra Mussel, Dreissena polymorpha: A Resource for Invasive Species Research.</title>
        <authorList>
            <person name="McCartney M.A."/>
            <person name="Auch B."/>
            <person name="Kono T."/>
            <person name="Mallez S."/>
            <person name="Zhang Y."/>
            <person name="Obille A."/>
            <person name="Becker A."/>
            <person name="Abrahante J.E."/>
            <person name="Garbe J."/>
            <person name="Badalamenti J.P."/>
            <person name="Herman A."/>
            <person name="Mangelson H."/>
            <person name="Liachko I."/>
            <person name="Sullivan S."/>
            <person name="Sone E.D."/>
            <person name="Koren S."/>
            <person name="Silverstein K.A.T."/>
            <person name="Beckman K.B."/>
            <person name="Gohl D.M."/>
        </authorList>
    </citation>
    <scope>NUCLEOTIDE SEQUENCE</scope>
    <source>
        <strain evidence="1">Duluth1</strain>
        <tissue evidence="1">Whole animal</tissue>
    </source>
</reference>
<dbReference type="EMBL" id="JAIWYP010000008">
    <property type="protein sequence ID" value="KAH3786996.1"/>
    <property type="molecule type" value="Genomic_DNA"/>
</dbReference>
<accession>A0A9D4ISY3</accession>
<reference evidence="1" key="2">
    <citation type="submission" date="2020-11" db="EMBL/GenBank/DDBJ databases">
        <authorList>
            <person name="McCartney M.A."/>
            <person name="Auch B."/>
            <person name="Kono T."/>
            <person name="Mallez S."/>
            <person name="Becker A."/>
            <person name="Gohl D.M."/>
            <person name="Silverstein K.A.T."/>
            <person name="Koren S."/>
            <person name="Bechman K.B."/>
            <person name="Herman A."/>
            <person name="Abrahante J.E."/>
            <person name="Garbe J."/>
        </authorList>
    </citation>
    <scope>NUCLEOTIDE SEQUENCE</scope>
    <source>
        <strain evidence="1">Duluth1</strain>
        <tissue evidence="1">Whole animal</tissue>
    </source>
</reference>